<dbReference type="PROSITE" id="PS51257">
    <property type="entry name" value="PROKAR_LIPOPROTEIN"/>
    <property type="match status" value="1"/>
</dbReference>
<name>A0A4P2QE04_SORCE</name>
<evidence type="ECO:0000313" key="2">
    <source>
        <dbReference type="Proteomes" id="UP000295497"/>
    </source>
</evidence>
<dbReference type="EMBL" id="CP012672">
    <property type="protein sequence ID" value="AUX28005.1"/>
    <property type="molecule type" value="Genomic_DNA"/>
</dbReference>
<gene>
    <name evidence="1" type="ORF">SOCE836_000730</name>
</gene>
<dbReference type="Pfam" id="PF06739">
    <property type="entry name" value="SBBP"/>
    <property type="match status" value="1"/>
</dbReference>
<protein>
    <submittedName>
        <fullName evidence="1">Uncharacterized protein</fullName>
    </submittedName>
</protein>
<reference evidence="1 2" key="1">
    <citation type="submission" date="2015-09" db="EMBL/GenBank/DDBJ databases">
        <title>Sorangium comparison.</title>
        <authorList>
            <person name="Zaburannyi N."/>
            <person name="Bunk B."/>
            <person name="Overmann J."/>
            <person name="Mueller R."/>
        </authorList>
    </citation>
    <scope>NUCLEOTIDE SEQUENCE [LARGE SCALE GENOMIC DNA]</scope>
    <source>
        <strain evidence="1 2">So ce836</strain>
    </source>
</reference>
<accession>A0A4P2QE04</accession>
<dbReference type="SUPFAM" id="SSF101898">
    <property type="entry name" value="NHL repeat"/>
    <property type="match status" value="1"/>
</dbReference>
<dbReference type="InterPro" id="IPR052918">
    <property type="entry name" value="Motility_Chemotaxis_Reg"/>
</dbReference>
<dbReference type="Gene3D" id="2.80.10.50">
    <property type="match status" value="1"/>
</dbReference>
<dbReference type="PANTHER" id="PTHR35580">
    <property type="entry name" value="CELL SURFACE GLYCOPROTEIN (S-LAYER PROTEIN)-LIKE PROTEIN"/>
    <property type="match status" value="1"/>
</dbReference>
<dbReference type="AlphaFoldDB" id="A0A4P2QE04"/>
<sequence length="549" mass="55027">MRRSGFLVLFGALGVAGALGGCFDKGVIAMNGGGAAGAGGTGGLGGLGGAGGDGGAGGGVGGATSSASTGGEEPCVPCYDGPPSTLDSGECKSGCLRGGVCVGQVVPTAEGCATEALDESCDGEPKCTGKLEWSTKIGEGGEQYGHDIAFDREGNLLVVGRFTGNVGFATSQGSTDAFVVKLGPTGARIWGKAFGGTGSDVCTRVAYTNDGVIVAGTYDNTLRIDGSSLGNDGGTDVFVAKLDAEGGLDWMNKISGPAADTVHGLAVDAEGNIFVAGSFTDRAEVFGVEDLNSAGGEDIFVSKIDAAGNHVWSFNFGNRSEQVALDAAATPDGGVVLVGSLAGEMNFGDTPIIPRGYDAFMVKLDRDGVPRIAKSFGDDMAQEFVSVAVDAQGGIVVAGSTHGTMNIDGSTPPYRGGADAVVAAFDAEGKPVWSRQFGSQDDQRALGVAVDQAGNVVVVGEFARSIDLDSRHLESRGDKDAFLAKFMPDGTTAWAISFGDAMTQSAADVTVGALGVIALTGDFDGSIDLGGAPLTSVGGRDAFVAKLQP</sequence>
<organism evidence="1 2">
    <name type="scientific">Sorangium cellulosum</name>
    <name type="common">Polyangium cellulosum</name>
    <dbReference type="NCBI Taxonomy" id="56"/>
    <lineage>
        <taxon>Bacteria</taxon>
        <taxon>Pseudomonadati</taxon>
        <taxon>Myxococcota</taxon>
        <taxon>Polyangia</taxon>
        <taxon>Polyangiales</taxon>
        <taxon>Polyangiaceae</taxon>
        <taxon>Sorangium</taxon>
    </lineage>
</organism>
<proteinExistence type="predicted"/>
<dbReference type="InterPro" id="IPR010620">
    <property type="entry name" value="SBBP_repeat"/>
</dbReference>
<evidence type="ECO:0000313" key="1">
    <source>
        <dbReference type="EMBL" id="AUX28005.1"/>
    </source>
</evidence>
<dbReference type="Proteomes" id="UP000295497">
    <property type="component" value="Chromosome"/>
</dbReference>
<dbReference type="RefSeq" id="WP_237244894.1">
    <property type="nucleotide sequence ID" value="NZ_CP012672.1"/>
</dbReference>
<dbReference type="PANTHER" id="PTHR35580:SF1">
    <property type="entry name" value="PHYTASE-LIKE DOMAIN-CONTAINING PROTEIN"/>
    <property type="match status" value="1"/>
</dbReference>